<dbReference type="EMBL" id="JAEVFJ010000009">
    <property type="protein sequence ID" value="KAH8102381.1"/>
    <property type="molecule type" value="Genomic_DNA"/>
</dbReference>
<reference evidence="3" key="1">
    <citation type="journal article" date="2021" name="New Phytol.">
        <title>Evolutionary innovations through gain and loss of genes in the ectomycorrhizal Boletales.</title>
        <authorList>
            <person name="Wu G."/>
            <person name="Miyauchi S."/>
            <person name="Morin E."/>
            <person name="Kuo A."/>
            <person name="Drula E."/>
            <person name="Varga T."/>
            <person name="Kohler A."/>
            <person name="Feng B."/>
            <person name="Cao Y."/>
            <person name="Lipzen A."/>
            <person name="Daum C."/>
            <person name="Hundley H."/>
            <person name="Pangilinan J."/>
            <person name="Johnson J."/>
            <person name="Barry K."/>
            <person name="LaButti K."/>
            <person name="Ng V."/>
            <person name="Ahrendt S."/>
            <person name="Min B."/>
            <person name="Choi I.G."/>
            <person name="Park H."/>
            <person name="Plett J.M."/>
            <person name="Magnuson J."/>
            <person name="Spatafora J.W."/>
            <person name="Nagy L.G."/>
            <person name="Henrissat B."/>
            <person name="Grigoriev I.V."/>
            <person name="Yang Z.L."/>
            <person name="Xu J."/>
            <person name="Martin F.M."/>
        </authorList>
    </citation>
    <scope>NUCLEOTIDE SEQUENCE</scope>
    <source>
        <strain evidence="3">KKN 215</strain>
    </source>
</reference>
<dbReference type="OrthoDB" id="6431331at2759"/>
<name>A0A8K0USF2_9AGAR</name>
<dbReference type="PANTHER" id="PTHR37471:SF1">
    <property type="entry name" value="AB HYDROLASE-1 DOMAIN-CONTAINING PROTEIN"/>
    <property type="match status" value="1"/>
</dbReference>
<dbReference type="Gene3D" id="3.40.50.1820">
    <property type="entry name" value="alpha/beta hydrolase"/>
    <property type="match status" value="1"/>
</dbReference>
<organism evidence="3 4">
    <name type="scientific">Cristinia sonorae</name>
    <dbReference type="NCBI Taxonomy" id="1940300"/>
    <lineage>
        <taxon>Eukaryota</taxon>
        <taxon>Fungi</taxon>
        <taxon>Dikarya</taxon>
        <taxon>Basidiomycota</taxon>
        <taxon>Agaricomycotina</taxon>
        <taxon>Agaricomycetes</taxon>
        <taxon>Agaricomycetidae</taxon>
        <taxon>Agaricales</taxon>
        <taxon>Pleurotineae</taxon>
        <taxon>Stephanosporaceae</taxon>
        <taxon>Cristinia</taxon>
    </lineage>
</organism>
<gene>
    <name evidence="3" type="ORF">BXZ70DRAFT_928362</name>
</gene>
<dbReference type="InterPro" id="IPR000073">
    <property type="entry name" value="AB_hydrolase_1"/>
</dbReference>
<dbReference type="GO" id="GO:0016787">
    <property type="term" value="F:hydrolase activity"/>
    <property type="evidence" value="ECO:0007669"/>
    <property type="project" value="UniProtKB-KW"/>
</dbReference>
<keyword evidence="3" id="KW-0378">Hydrolase</keyword>
<keyword evidence="1" id="KW-0472">Membrane</keyword>
<dbReference type="Proteomes" id="UP000813824">
    <property type="component" value="Unassembled WGS sequence"/>
</dbReference>
<feature type="domain" description="AB hydrolase-1" evidence="2">
    <location>
        <begin position="250"/>
        <end position="392"/>
    </location>
</feature>
<keyword evidence="1" id="KW-0812">Transmembrane</keyword>
<proteinExistence type="predicted"/>
<evidence type="ECO:0000259" key="2">
    <source>
        <dbReference type="Pfam" id="PF00561"/>
    </source>
</evidence>
<evidence type="ECO:0000256" key="1">
    <source>
        <dbReference type="SAM" id="Phobius"/>
    </source>
</evidence>
<comment type="caution">
    <text evidence="3">The sequence shown here is derived from an EMBL/GenBank/DDBJ whole genome shotgun (WGS) entry which is preliminary data.</text>
</comment>
<evidence type="ECO:0000313" key="3">
    <source>
        <dbReference type="EMBL" id="KAH8102381.1"/>
    </source>
</evidence>
<feature type="transmembrane region" description="Helical" evidence="1">
    <location>
        <begin position="252"/>
        <end position="270"/>
    </location>
</feature>
<dbReference type="SUPFAM" id="SSF53474">
    <property type="entry name" value="alpha/beta-Hydrolases"/>
    <property type="match status" value="1"/>
</dbReference>
<keyword evidence="1" id="KW-1133">Transmembrane helix</keyword>
<dbReference type="Pfam" id="PF00561">
    <property type="entry name" value="Abhydrolase_1"/>
    <property type="match status" value="1"/>
</dbReference>
<keyword evidence="4" id="KW-1185">Reference proteome</keyword>
<feature type="transmembrane region" description="Helical" evidence="1">
    <location>
        <begin position="46"/>
        <end position="67"/>
    </location>
</feature>
<feature type="transmembrane region" description="Helical" evidence="1">
    <location>
        <begin position="12"/>
        <end position="34"/>
    </location>
</feature>
<evidence type="ECO:0000313" key="4">
    <source>
        <dbReference type="Proteomes" id="UP000813824"/>
    </source>
</evidence>
<dbReference type="PANTHER" id="PTHR37471">
    <property type="entry name" value="UNNAMED PRODUCT"/>
    <property type="match status" value="1"/>
</dbReference>
<protein>
    <submittedName>
        <fullName evidence="3">Alpha/Beta hydrolase protein</fullName>
    </submittedName>
</protein>
<dbReference type="AlphaFoldDB" id="A0A8K0USF2"/>
<sequence>MIGRSIPEYVFIRISIFFLRAIAPFSIAYILYYLGLWYFGKRNDTMWSTVLGTYAISEAIFYLFVYLPRSQQLQKPADHPRSLSPEERRALFTKCFAQVRHSELATGWFHPSPASELAKGNLMEWLSWALFSTYPGEVQKESENELLEYVDMLEGLMGRCLPSGRNGEVQSMRITLDPVVSCHRPLVWYLIVGLIDTYTCFTLSRSGFRHYSQDHWFSHFPPRIYPRPSRPSPHPDVSYWYRPHRSSTKKPILFLHGIGIGLWTYCPFLSELIASDPDVGILAIENFAISMRMSPTPLNRAEMLAALTEILDSHGLSQIVVAGHSYGTVLAAHILKDPVLSARVKAWQLVDPIPFLLHLPAVAYNFVYRRPRFANEWQLWYFASRDLDVARFLARHFFWADNILWKEDLERKRVGVALSERDQVVDVREVWRYLTEQEEMASSWKGSDLEVLFYPGLDHSQVYDTTELRRPLVKMLLDFCEDDGPNDSH</sequence>
<dbReference type="InterPro" id="IPR029058">
    <property type="entry name" value="AB_hydrolase_fold"/>
</dbReference>
<accession>A0A8K0USF2</accession>